<dbReference type="PROSITE" id="PS50003">
    <property type="entry name" value="PH_DOMAIN"/>
    <property type="match status" value="1"/>
</dbReference>
<dbReference type="Gene3D" id="2.30.29.30">
    <property type="entry name" value="Pleckstrin-homology domain (PH domain)/Phosphotyrosine-binding domain (PTB)"/>
    <property type="match status" value="1"/>
</dbReference>
<organism evidence="7 8">
    <name type="scientific">Phanerochaete carnosa (strain HHB-10118-sp)</name>
    <name type="common">White-rot fungus</name>
    <name type="synonym">Peniophora carnosa</name>
    <dbReference type="NCBI Taxonomy" id="650164"/>
    <lineage>
        <taxon>Eukaryota</taxon>
        <taxon>Fungi</taxon>
        <taxon>Dikarya</taxon>
        <taxon>Basidiomycota</taxon>
        <taxon>Agaricomycotina</taxon>
        <taxon>Agaricomycetes</taxon>
        <taxon>Polyporales</taxon>
        <taxon>Phanerochaetaceae</taxon>
        <taxon>Phanerochaete</taxon>
    </lineage>
</organism>
<dbReference type="GO" id="GO:0005085">
    <property type="term" value="F:guanyl-nucleotide exchange factor activity"/>
    <property type="evidence" value="ECO:0007669"/>
    <property type="project" value="UniProtKB-KW"/>
</dbReference>
<dbReference type="SMART" id="SM00036">
    <property type="entry name" value="CNH"/>
    <property type="match status" value="1"/>
</dbReference>
<gene>
    <name evidence="7" type="ORF">PHACADRAFT_140069</name>
</gene>
<dbReference type="HOGENOM" id="CLU_005275_0_0_1"/>
<dbReference type="InterPro" id="IPR052233">
    <property type="entry name" value="Rho-type_GEFs"/>
</dbReference>
<dbReference type="KEGG" id="pco:PHACADRAFT_140069"/>
<feature type="compositionally biased region" description="Low complexity" evidence="3">
    <location>
        <begin position="138"/>
        <end position="149"/>
    </location>
</feature>
<dbReference type="SMART" id="SM00325">
    <property type="entry name" value="RhoGEF"/>
    <property type="match status" value="1"/>
</dbReference>
<dbReference type="InterPro" id="IPR000219">
    <property type="entry name" value="DH_dom"/>
</dbReference>
<dbReference type="PROSITE" id="PS50219">
    <property type="entry name" value="CNH"/>
    <property type="match status" value="1"/>
</dbReference>
<dbReference type="InterPro" id="IPR001849">
    <property type="entry name" value="PH_domain"/>
</dbReference>
<dbReference type="RefSeq" id="XP_007393600.1">
    <property type="nucleotide sequence ID" value="XM_007393538.1"/>
</dbReference>
<dbReference type="OrthoDB" id="2272012at2759"/>
<dbReference type="Pfam" id="PF00780">
    <property type="entry name" value="CNH"/>
    <property type="match status" value="1"/>
</dbReference>
<keyword evidence="2" id="KW-0344">Guanine-nucleotide releasing factor</keyword>
<feature type="domain" description="CNH" evidence="6">
    <location>
        <begin position="596"/>
        <end position="904"/>
    </location>
</feature>
<dbReference type="Pfam" id="PF00621">
    <property type="entry name" value="RhoGEF"/>
    <property type="match status" value="1"/>
</dbReference>
<keyword evidence="1" id="KW-0597">Phosphoprotein</keyword>
<evidence type="ECO:0008006" key="9">
    <source>
        <dbReference type="Google" id="ProtNLM"/>
    </source>
</evidence>
<feature type="domain" description="DH" evidence="5">
    <location>
        <begin position="192"/>
        <end position="389"/>
    </location>
</feature>
<dbReference type="PANTHER" id="PTHR46572">
    <property type="entry name" value="RHO1 GDP-GTP EXCHANGE PROTEIN 1-RELATED"/>
    <property type="match status" value="1"/>
</dbReference>
<dbReference type="InterPro" id="IPR041675">
    <property type="entry name" value="PH_5"/>
</dbReference>
<feature type="region of interest" description="Disordered" evidence="3">
    <location>
        <begin position="1"/>
        <end position="25"/>
    </location>
</feature>
<evidence type="ECO:0000259" key="6">
    <source>
        <dbReference type="PROSITE" id="PS50219"/>
    </source>
</evidence>
<dbReference type="InterPro" id="IPR001180">
    <property type="entry name" value="CNH_dom"/>
</dbReference>
<proteinExistence type="predicted"/>
<dbReference type="PANTHER" id="PTHR46572:SF1">
    <property type="entry name" value="RHO1 GUANINE NUCLEOTIDE EXCHANGE FACTOR TUS1"/>
    <property type="match status" value="1"/>
</dbReference>
<feature type="region of interest" description="Disordered" evidence="3">
    <location>
        <begin position="107"/>
        <end position="149"/>
    </location>
</feature>
<dbReference type="InterPro" id="IPR035899">
    <property type="entry name" value="DBL_dom_sf"/>
</dbReference>
<dbReference type="STRING" id="650164.K5WGQ2"/>
<name>K5WGQ2_PHACS</name>
<dbReference type="Pfam" id="PF15405">
    <property type="entry name" value="PH_5"/>
    <property type="match status" value="1"/>
</dbReference>
<feature type="non-terminal residue" evidence="7">
    <location>
        <position position="1"/>
    </location>
</feature>
<dbReference type="InParanoid" id="K5WGQ2"/>
<evidence type="ECO:0000313" key="8">
    <source>
        <dbReference type="Proteomes" id="UP000008370"/>
    </source>
</evidence>
<dbReference type="SUPFAM" id="SSF48065">
    <property type="entry name" value="DBL homology domain (DH-domain)"/>
    <property type="match status" value="1"/>
</dbReference>
<protein>
    <recommendedName>
        <fullName evidence="9">DH domain-containing protein</fullName>
    </recommendedName>
</protein>
<dbReference type="CDD" id="cd00160">
    <property type="entry name" value="RhoGEF"/>
    <property type="match status" value="1"/>
</dbReference>
<evidence type="ECO:0000256" key="2">
    <source>
        <dbReference type="ARBA" id="ARBA00022658"/>
    </source>
</evidence>
<dbReference type="InterPro" id="IPR011993">
    <property type="entry name" value="PH-like_dom_sf"/>
</dbReference>
<dbReference type="Gene3D" id="1.20.900.10">
    <property type="entry name" value="Dbl homology (DH) domain"/>
    <property type="match status" value="1"/>
</dbReference>
<dbReference type="AlphaFoldDB" id="K5WGQ2"/>
<dbReference type="SUPFAM" id="SSF50729">
    <property type="entry name" value="PH domain-like"/>
    <property type="match status" value="1"/>
</dbReference>
<dbReference type="EMBL" id="JH930470">
    <property type="protein sequence ID" value="EKM58279.1"/>
    <property type="molecule type" value="Genomic_DNA"/>
</dbReference>
<evidence type="ECO:0000259" key="5">
    <source>
        <dbReference type="PROSITE" id="PS50010"/>
    </source>
</evidence>
<evidence type="ECO:0000313" key="7">
    <source>
        <dbReference type="EMBL" id="EKM58279.1"/>
    </source>
</evidence>
<dbReference type="Proteomes" id="UP000008370">
    <property type="component" value="Unassembled WGS sequence"/>
</dbReference>
<keyword evidence="8" id="KW-1185">Reference proteome</keyword>
<evidence type="ECO:0000256" key="3">
    <source>
        <dbReference type="SAM" id="MobiDB-lite"/>
    </source>
</evidence>
<reference evidence="7 8" key="1">
    <citation type="journal article" date="2012" name="BMC Genomics">
        <title>Comparative genomics of the white-rot fungi, Phanerochaete carnosa and P. chrysosporium, to elucidate the genetic basis of the distinct wood types they colonize.</title>
        <authorList>
            <person name="Suzuki H."/>
            <person name="MacDonald J."/>
            <person name="Syed K."/>
            <person name="Salamov A."/>
            <person name="Hori C."/>
            <person name="Aerts A."/>
            <person name="Henrissat B."/>
            <person name="Wiebenga A."/>
            <person name="vanKuyk P.A."/>
            <person name="Barry K."/>
            <person name="Lindquist E."/>
            <person name="LaButti K."/>
            <person name="Lapidus A."/>
            <person name="Lucas S."/>
            <person name="Coutinho P."/>
            <person name="Gong Y."/>
            <person name="Samejima M."/>
            <person name="Mahadevan R."/>
            <person name="Abou-Zaid M."/>
            <person name="de Vries R.P."/>
            <person name="Igarashi K."/>
            <person name="Yadav J.S."/>
            <person name="Grigoriev I.V."/>
            <person name="Master E.R."/>
        </authorList>
    </citation>
    <scope>NUCLEOTIDE SEQUENCE [LARGE SCALE GENOMIC DNA]</scope>
    <source>
        <strain evidence="7 8">HHB-10118-sp</strain>
    </source>
</reference>
<feature type="domain" description="PH" evidence="4">
    <location>
        <begin position="424"/>
        <end position="558"/>
    </location>
</feature>
<dbReference type="SMART" id="SM00233">
    <property type="entry name" value="PH"/>
    <property type="match status" value="1"/>
</dbReference>
<dbReference type="GeneID" id="18908479"/>
<evidence type="ECO:0000259" key="4">
    <source>
        <dbReference type="PROSITE" id="PS50003"/>
    </source>
</evidence>
<sequence>MSPRPHPHVAIPPGAAPPSRSSSRHVEDINFIVTPADDSLWSEEYRHSTYIPSFPEPEIPRSPGRPASIHEAGGLGSYGYTDSPVYMSPTAKTASLRHSASYQTLGHRISMSESTLSARPPLHRGESRPPSYIESSPELPSNDLSDELSSLTLDSNEGLRRFQAGELGENDEEWHRLVPKSALDTLDKHEVQRQSVIFEIIRSERDYVRDLELVRDVFVDPLVNTRPIPQQRLKGYVTEVFYNLDDILGYHKSMLEKLFELQRDQHPFITNFASIILDILIYSCTTASFAFRTAYEQYIKHYPLSEAYHRKELKRNSKYQYFLSQCGQDPRIRKRDLITFLSRPVTRLPRLLLLVNTTQKHTPADHTDQETLTLLVSLLSDFIKSTQPGIEAAESKVKFWELCESMSFQKGEVVDLDLYDESRTLQYSGPLARRYTSRTEVTYTWVDLHVALLDNYLLLLKPEIRSNGSTRHNVISRPIPLEYLRLATFDTLPENRREKATSTIEQARLFDSFRSRHRPMYPFTIYHASATLTRRYTLYATSESERELWRRAMVDAIGIRKARQDANMWYAPDTVDDSFFRLSNGLASHISSSRITGKIRSATSFMIEGRTVIAAGCSSGIYIAARGKPDFKRVLKKANVAYLEALSSLNKIIVHSDDGLEAYSLDAMALVGLGTARPQDLDASRERVSEQHAAIILARVVKISGRIIVLYATKSFMQVTLNALEAVATTDLTANLRRSISSGSASFRSFGEPTWIPKDSHDIVALHKTIGVCAERGIHVFDPTNASGANATVIPNFSDANEPMQLLKQRSSSAKPLGLVKVASNELLIVFDELGCYIDRHGVPCRSSGYLRWETKATSCAHRGEHVLLFSPEFIEIRSLATGKLVQVIEGSDIRLVHASERGIFVAMHGDDKGGGGPNDRLVELIETADLTAQQQTSNVPGVWDEWDM</sequence>
<accession>K5WGQ2</accession>
<evidence type="ECO:0000256" key="1">
    <source>
        <dbReference type="ARBA" id="ARBA00022553"/>
    </source>
</evidence>
<dbReference type="PROSITE" id="PS50010">
    <property type="entry name" value="DH_2"/>
    <property type="match status" value="1"/>
</dbReference>